<evidence type="ECO:0000313" key="2">
    <source>
        <dbReference type="Proteomes" id="UP000708208"/>
    </source>
</evidence>
<keyword evidence="2" id="KW-1185">Reference proteome</keyword>
<sequence>MIDFEGFDVKLAYKVLAHPESNHAAQIFIQLARPVLGELMERLVVLGSNKYKWKAELRRHLPEETTPTWYGGPKDFKPLAVYGA</sequence>
<comment type="caution">
    <text evidence="1">The sequence shown here is derived from an EMBL/GenBank/DDBJ whole genome shotgun (WGS) entry which is preliminary data.</text>
</comment>
<dbReference type="AlphaFoldDB" id="A0A8J2JCN1"/>
<dbReference type="EMBL" id="CAJVCH010050500">
    <property type="protein sequence ID" value="CAG7718056.1"/>
    <property type="molecule type" value="Genomic_DNA"/>
</dbReference>
<organism evidence="1 2">
    <name type="scientific">Allacma fusca</name>
    <dbReference type="NCBI Taxonomy" id="39272"/>
    <lineage>
        <taxon>Eukaryota</taxon>
        <taxon>Metazoa</taxon>
        <taxon>Ecdysozoa</taxon>
        <taxon>Arthropoda</taxon>
        <taxon>Hexapoda</taxon>
        <taxon>Collembola</taxon>
        <taxon>Symphypleona</taxon>
        <taxon>Sminthuridae</taxon>
        <taxon>Allacma</taxon>
    </lineage>
</organism>
<protein>
    <submittedName>
        <fullName evidence="1">Uncharacterized protein</fullName>
    </submittedName>
</protein>
<name>A0A8J2JCN1_9HEXA</name>
<proteinExistence type="predicted"/>
<dbReference type="OrthoDB" id="203812at2759"/>
<gene>
    <name evidence="1" type="ORF">AFUS01_LOCUS7479</name>
</gene>
<reference evidence="1" key="1">
    <citation type="submission" date="2021-06" db="EMBL/GenBank/DDBJ databases">
        <authorList>
            <person name="Hodson N. C."/>
            <person name="Mongue J. A."/>
            <person name="Jaron S. K."/>
        </authorList>
    </citation>
    <scope>NUCLEOTIDE SEQUENCE</scope>
</reference>
<evidence type="ECO:0000313" key="1">
    <source>
        <dbReference type="EMBL" id="CAG7718056.1"/>
    </source>
</evidence>
<dbReference type="Proteomes" id="UP000708208">
    <property type="component" value="Unassembled WGS sequence"/>
</dbReference>
<accession>A0A8J2JCN1</accession>